<reference evidence="2" key="1">
    <citation type="submission" date="2021-01" db="EMBL/GenBank/DDBJ databases">
        <authorList>
            <person name="Corre E."/>
            <person name="Pelletier E."/>
            <person name="Niang G."/>
            <person name="Scheremetjew M."/>
            <person name="Finn R."/>
            <person name="Kale V."/>
            <person name="Holt S."/>
            <person name="Cochrane G."/>
            <person name="Meng A."/>
            <person name="Brown T."/>
            <person name="Cohen L."/>
        </authorList>
    </citation>
    <scope>NUCLEOTIDE SEQUENCE</scope>
    <source>
        <strain evidence="2">B650</strain>
    </source>
</reference>
<evidence type="ECO:0000256" key="1">
    <source>
        <dbReference type="SAM" id="MobiDB-lite"/>
    </source>
</evidence>
<feature type="compositionally biased region" description="Basic residues" evidence="1">
    <location>
        <begin position="368"/>
        <end position="378"/>
    </location>
</feature>
<organism evidence="2">
    <name type="scientific">Leptocylindrus danicus</name>
    <dbReference type="NCBI Taxonomy" id="163516"/>
    <lineage>
        <taxon>Eukaryota</taxon>
        <taxon>Sar</taxon>
        <taxon>Stramenopiles</taxon>
        <taxon>Ochrophyta</taxon>
        <taxon>Bacillariophyta</taxon>
        <taxon>Coscinodiscophyceae</taxon>
        <taxon>Chaetocerotophycidae</taxon>
        <taxon>Leptocylindrales</taxon>
        <taxon>Leptocylindraceae</taxon>
        <taxon>Leptocylindrus</taxon>
    </lineage>
</organism>
<sequence length="436" mass="47262">MSLSGLAAKIRSTDGLTDAETFDLAGKDPTTIANAVTAAFAKPFENNVRLTFITGAGKLERQKYHEALAKTVTAALKEHGYEEGTDDPGTFKMQHDTNKNLKTVVVSPKLAGCDTADGDVPTDAFKSMGVGNGIRIPGNGSPVYMVSVCSENVFEKMIASKIQSWSQKKTCGAIFEEIAEIVQALQDSLFKGEPLSDPQQEFYDTVSLDTLALKAGIVKKSMAAQVESGSITKEEKAQLLEQVSSKLSAIEEEIGSSQGKPKKLAKLTETKQKLKKREEMLGKITPQPPHKLKNEVQIMKLRTEMRPLEKLEAESRGRLLSIKETSMLTRKTEIEEEIVNLENSSREWFEGDDSFAVRVQASRDAAAAKRKQAAKKKTPGAGVSKSKPVTKWVTPGANKPGYWGAAPKKKPTASKPQAGKSGGMFAAMMDSDSDSD</sequence>
<evidence type="ECO:0000313" key="2">
    <source>
        <dbReference type="EMBL" id="CAD9556129.1"/>
    </source>
</evidence>
<dbReference type="AlphaFoldDB" id="A0A7S2JSB7"/>
<dbReference type="EMBL" id="HBGY01001096">
    <property type="protein sequence ID" value="CAD9556129.1"/>
    <property type="molecule type" value="Transcribed_RNA"/>
</dbReference>
<name>A0A7S2JSB7_9STRA</name>
<protein>
    <submittedName>
        <fullName evidence="2">Uncharacterized protein</fullName>
    </submittedName>
</protein>
<proteinExistence type="predicted"/>
<feature type="region of interest" description="Disordered" evidence="1">
    <location>
        <begin position="363"/>
        <end position="436"/>
    </location>
</feature>
<accession>A0A7S2JSB7</accession>
<gene>
    <name evidence="2" type="ORF">LDAN0321_LOCUS740</name>
</gene>